<proteinExistence type="predicted"/>
<dbReference type="GO" id="GO:0005634">
    <property type="term" value="C:nucleus"/>
    <property type="evidence" value="ECO:0007669"/>
    <property type="project" value="TreeGrafter"/>
</dbReference>
<gene>
    <name evidence="2" type="ORF">UCRPA7_7741</name>
</gene>
<dbReference type="Gene3D" id="3.40.50.620">
    <property type="entry name" value="HUPs"/>
    <property type="match status" value="1"/>
</dbReference>
<dbReference type="GO" id="GO:0016887">
    <property type="term" value="F:ATP hydrolysis activity"/>
    <property type="evidence" value="ECO:0007669"/>
    <property type="project" value="TreeGrafter"/>
</dbReference>
<feature type="region of interest" description="Disordered" evidence="1">
    <location>
        <begin position="132"/>
        <end position="155"/>
    </location>
</feature>
<keyword evidence="2" id="KW-0808">Transferase</keyword>
<dbReference type="HOGENOM" id="CLU_032651_0_0_1"/>
<dbReference type="RefSeq" id="XP_007918455.1">
    <property type="nucleotide sequence ID" value="XM_007920264.1"/>
</dbReference>
<dbReference type="GO" id="GO:0005737">
    <property type="term" value="C:cytoplasm"/>
    <property type="evidence" value="ECO:0007669"/>
    <property type="project" value="TreeGrafter"/>
</dbReference>
<dbReference type="Proteomes" id="UP000014074">
    <property type="component" value="Unassembled WGS sequence"/>
</dbReference>
<feature type="compositionally biased region" description="Polar residues" evidence="1">
    <location>
        <begin position="145"/>
        <end position="155"/>
    </location>
</feature>
<dbReference type="AlphaFoldDB" id="R8BBU5"/>
<reference evidence="3" key="1">
    <citation type="journal article" date="2013" name="Genome Announc.">
        <title>Draft genome sequence of the ascomycete Phaeoacremonium aleophilum strain UCR-PA7, a causal agent of the esca disease complex in grapevines.</title>
        <authorList>
            <person name="Blanco-Ulate B."/>
            <person name="Rolshausen P."/>
            <person name="Cantu D."/>
        </authorList>
    </citation>
    <scope>NUCLEOTIDE SEQUENCE [LARGE SCALE GENOMIC DNA]</scope>
    <source>
        <strain evidence="3">UCR-PA7</strain>
    </source>
</reference>
<dbReference type="eggNOG" id="ENOG502RXY8">
    <property type="taxonomic scope" value="Eukaryota"/>
</dbReference>
<keyword evidence="3" id="KW-1185">Reference proteome</keyword>
<dbReference type="OrthoDB" id="5591297at2759"/>
<keyword evidence="2" id="KW-0548">Nucleotidyltransferase</keyword>
<accession>R8BBU5</accession>
<dbReference type="SUPFAM" id="SSF52374">
    <property type="entry name" value="Nucleotidylyl transferase"/>
    <property type="match status" value="1"/>
</dbReference>
<dbReference type="KEGG" id="tmn:UCRPA7_7741"/>
<evidence type="ECO:0000256" key="1">
    <source>
        <dbReference type="SAM" id="MobiDB-lite"/>
    </source>
</evidence>
<dbReference type="PANTHER" id="PTHR31285:SF0">
    <property type="entry name" value="NICOTINAMIDE MONONUCLEOTIDE ADENYLYLTRANSFERASE"/>
    <property type="match status" value="1"/>
</dbReference>
<sequence>MAAALDIFKRELQHFQSLGRHFQVVSTIRHPNSGASVFSRPQPPDVSSQFPLKRLVVLDSSFNPPTIAHQWLATSALRDVWRKEGLRPAESRLLLLLAVNNADKGVKPAAFEHRLTMMAAFARDLLRSSEQTESSIDKSPLPSDGGSSTLKGQPSVDSAEDLAIDIALTTFPYFHDKSAAIASSEFYSGHGVESPEQLFLAGFDTLIRIFNPKYYKPPVPEEGIYDAHETPMQSALDPFLGRARLRITMRTDDDWGGKDEQLAYVDSMLHGDELENVGGRKEWASRVELVEGIQADEGAVSSTLARNAAKQEDWKALRSSVSEPVATYIQSQGLYSESS</sequence>
<dbReference type="GeneID" id="19328526"/>
<evidence type="ECO:0000313" key="2">
    <source>
        <dbReference type="EMBL" id="EON96744.1"/>
    </source>
</evidence>
<dbReference type="GO" id="GO:0000309">
    <property type="term" value="F:nicotinamide-nucleotide adenylyltransferase activity"/>
    <property type="evidence" value="ECO:0007669"/>
    <property type="project" value="TreeGrafter"/>
</dbReference>
<dbReference type="EMBL" id="KB933320">
    <property type="protein sequence ID" value="EON96744.1"/>
    <property type="molecule type" value="Genomic_DNA"/>
</dbReference>
<dbReference type="PANTHER" id="PTHR31285">
    <property type="entry name" value="NICOTINAMIDE MONONUCLEOTIDE ADENYLYLTRANSFERASE"/>
    <property type="match status" value="1"/>
</dbReference>
<evidence type="ECO:0000313" key="3">
    <source>
        <dbReference type="Proteomes" id="UP000014074"/>
    </source>
</evidence>
<dbReference type="InterPro" id="IPR014729">
    <property type="entry name" value="Rossmann-like_a/b/a_fold"/>
</dbReference>
<organism evidence="2 3">
    <name type="scientific">Phaeoacremonium minimum (strain UCR-PA7)</name>
    <name type="common">Esca disease fungus</name>
    <name type="synonym">Togninia minima</name>
    <dbReference type="NCBI Taxonomy" id="1286976"/>
    <lineage>
        <taxon>Eukaryota</taxon>
        <taxon>Fungi</taxon>
        <taxon>Dikarya</taxon>
        <taxon>Ascomycota</taxon>
        <taxon>Pezizomycotina</taxon>
        <taxon>Sordariomycetes</taxon>
        <taxon>Sordariomycetidae</taxon>
        <taxon>Togniniales</taxon>
        <taxon>Togniniaceae</taxon>
        <taxon>Phaeoacremonium</taxon>
    </lineage>
</organism>
<name>R8BBU5_PHAM7</name>
<protein>
    <submittedName>
        <fullName evidence="2">Putative cytidylyltransferase family protein</fullName>
    </submittedName>
</protein>